<reference evidence="1 2" key="1">
    <citation type="journal article" date="2011" name="J. Bacteriol.">
        <title>Complete genome sequence of Burkholderia gladioli BSR3.</title>
        <authorList>
            <person name="Seo Y.S."/>
            <person name="Lim J."/>
            <person name="Choi B.S."/>
            <person name="Kim H."/>
            <person name="Goo E."/>
            <person name="Lee B."/>
            <person name="Lim J.S."/>
            <person name="Choi I.Y."/>
            <person name="Moon J.S."/>
            <person name="Kim J."/>
            <person name="Hwang I."/>
        </authorList>
    </citation>
    <scope>NUCLEOTIDE SEQUENCE [LARGE SCALE GENOMIC DNA]</scope>
    <source>
        <strain evidence="2">BSR3</strain>
    </source>
</reference>
<accession>F2LSI8</accession>
<gene>
    <name evidence="1" type="ordered locus">bgla_3p0840</name>
</gene>
<geneLocation type="plasmid" evidence="1 2">
    <name>bgla_3p</name>
</geneLocation>
<dbReference type="HOGENOM" id="CLU_1861914_0_0_4"/>
<proteinExistence type="predicted"/>
<sequence>MKQNLPRCTYCDAPSTLLCDFTLGMPDPVYDHASNLRAPHTCDLPICREHAEHRGNMHIRFSETIKGRRGYFDTIDYCMEHAGAADMHTGSVTDDEAERLRRAVHALAQRRAMRERGVIHGPELGPAQGSLF</sequence>
<name>F2LSI8_BURGS</name>
<dbReference type="EMBL" id="CP002603">
    <property type="protein sequence ID" value="AEA65784.1"/>
    <property type="molecule type" value="Genomic_DNA"/>
</dbReference>
<evidence type="ECO:0000313" key="1">
    <source>
        <dbReference type="EMBL" id="AEA65784.1"/>
    </source>
</evidence>
<protein>
    <submittedName>
        <fullName evidence="1">Uncharacterized protein</fullName>
    </submittedName>
</protein>
<keyword evidence="2" id="KW-1185">Reference proteome</keyword>
<dbReference type="KEGG" id="bgd:bgla_3p0840"/>
<dbReference type="RefSeq" id="WP_013691919.1">
    <property type="nucleotide sequence ID" value="NC_015378.1"/>
</dbReference>
<evidence type="ECO:0000313" key="2">
    <source>
        <dbReference type="Proteomes" id="UP000008316"/>
    </source>
</evidence>
<keyword evidence="1" id="KW-0614">Plasmid</keyword>
<dbReference type="Proteomes" id="UP000008316">
    <property type="component" value="Plasmid bgla_3p"/>
</dbReference>
<organism evidence="1 2">
    <name type="scientific">Burkholderia gladioli (strain BSR3)</name>
    <dbReference type="NCBI Taxonomy" id="999541"/>
    <lineage>
        <taxon>Bacteria</taxon>
        <taxon>Pseudomonadati</taxon>
        <taxon>Pseudomonadota</taxon>
        <taxon>Betaproteobacteria</taxon>
        <taxon>Burkholderiales</taxon>
        <taxon>Burkholderiaceae</taxon>
        <taxon>Burkholderia</taxon>
    </lineage>
</organism>
<dbReference type="AlphaFoldDB" id="F2LSI8"/>